<organism evidence="10 11">
    <name type="scientific">Spirochaeta isovalerica</name>
    <dbReference type="NCBI Taxonomy" id="150"/>
    <lineage>
        <taxon>Bacteria</taxon>
        <taxon>Pseudomonadati</taxon>
        <taxon>Spirochaetota</taxon>
        <taxon>Spirochaetia</taxon>
        <taxon>Spirochaetales</taxon>
        <taxon>Spirochaetaceae</taxon>
        <taxon>Spirochaeta</taxon>
    </lineage>
</organism>
<dbReference type="RefSeq" id="WP_184743532.1">
    <property type="nucleotide sequence ID" value="NZ_JACHGJ010000001.1"/>
</dbReference>
<proteinExistence type="inferred from homology"/>
<feature type="transmembrane region" description="Helical" evidence="9">
    <location>
        <begin position="517"/>
        <end position="534"/>
    </location>
</feature>
<dbReference type="GO" id="GO:0007035">
    <property type="term" value="P:vacuolar acidification"/>
    <property type="evidence" value="ECO:0007669"/>
    <property type="project" value="TreeGrafter"/>
</dbReference>
<keyword evidence="5 9" id="KW-1133">Transmembrane helix</keyword>
<dbReference type="InterPro" id="IPR002490">
    <property type="entry name" value="V-ATPase_116kDa_su"/>
</dbReference>
<evidence type="ECO:0000313" key="10">
    <source>
        <dbReference type="EMBL" id="MBB6478972.1"/>
    </source>
</evidence>
<dbReference type="PANTHER" id="PTHR11629:SF63">
    <property type="entry name" value="V-TYPE PROTON ATPASE SUBUNIT A"/>
    <property type="match status" value="1"/>
</dbReference>
<gene>
    <name evidence="10" type="ORF">HNR50_000605</name>
</gene>
<feature type="coiled-coil region" evidence="8">
    <location>
        <begin position="38"/>
        <end position="98"/>
    </location>
</feature>
<comment type="similarity">
    <text evidence="2">Belongs to the V-ATPase 116 kDa subunit family.</text>
</comment>
<evidence type="ECO:0000256" key="5">
    <source>
        <dbReference type="ARBA" id="ARBA00022989"/>
    </source>
</evidence>
<evidence type="ECO:0000256" key="6">
    <source>
        <dbReference type="ARBA" id="ARBA00023065"/>
    </source>
</evidence>
<name>A0A841R921_9SPIO</name>
<dbReference type="AlphaFoldDB" id="A0A841R921"/>
<comment type="subcellular location">
    <subcellularLocation>
        <location evidence="1">Membrane</location>
        <topology evidence="1">Multi-pass membrane protein</topology>
    </subcellularLocation>
</comment>
<sequence>MKKVHLVTLEYEKEKSLIKLRKAGVLHLERSFGTSEDLDKMESARTESEQILSFLENDKKILQKELKGYEIHSLKNKILELGRKKVELEDERDTLVKEISRIEIWGEFDPADIEILRSKGIDIRLYRLSKDEYKGLSSDFESFTLMESKAGILVAIVSLEGKFPEDLEEFDLPRFGIVELKDNLKENGEAYQSVRSELKELSVFRHILEEDLEKLKHDIEFEKYKTGMGVDESLVYLTGYIPEDKADDLKNLAAQEQWALSLSEPEEEDHVPTQVKNNKLVSIIQPVFDMLGTIPGYQEYDISGWFLLFFAVFYAMIIGDGGYGLIFLSLAVLIHLKTKKMIPILGLLYLISTTTIIWGAITGTWFGSMTIASFPFLKGLIIPQIASFPDILENSNLTSATTQQVIKTMCFIIGTIHLSIAHIKNFLKQMPGLASIAQLGWLSMVLGLYFLVMQLVLGVGPTPDFAIYMIFGGLGSVFIFGEQEPGVNFFKGVLKGLGGFITTFLDGIGAFSDIISYIRLFAVGLASVAIAASFNAMAAPLMHGPAIIGAVVILLLGHTLNLAMGLLSVIVHGVRLNMLEFSGHLGMEWAGIKYEPFKAREDEK</sequence>
<dbReference type="GO" id="GO:0016471">
    <property type="term" value="C:vacuolar proton-transporting V-type ATPase complex"/>
    <property type="evidence" value="ECO:0007669"/>
    <property type="project" value="TreeGrafter"/>
</dbReference>
<evidence type="ECO:0000256" key="8">
    <source>
        <dbReference type="SAM" id="Coils"/>
    </source>
</evidence>
<feature type="transmembrane region" description="Helical" evidence="9">
    <location>
        <begin position="546"/>
        <end position="571"/>
    </location>
</feature>
<dbReference type="EMBL" id="JACHGJ010000001">
    <property type="protein sequence ID" value="MBB6478972.1"/>
    <property type="molecule type" value="Genomic_DNA"/>
</dbReference>
<dbReference type="GO" id="GO:0033179">
    <property type="term" value="C:proton-transporting V-type ATPase, V0 domain"/>
    <property type="evidence" value="ECO:0007669"/>
    <property type="project" value="InterPro"/>
</dbReference>
<keyword evidence="11" id="KW-1185">Reference proteome</keyword>
<feature type="transmembrane region" description="Helical" evidence="9">
    <location>
        <begin position="305"/>
        <end position="334"/>
    </location>
</feature>
<evidence type="ECO:0000256" key="2">
    <source>
        <dbReference type="ARBA" id="ARBA00009904"/>
    </source>
</evidence>
<keyword evidence="8" id="KW-0175">Coiled coil</keyword>
<keyword evidence="7 9" id="KW-0472">Membrane</keyword>
<dbReference type="PANTHER" id="PTHR11629">
    <property type="entry name" value="VACUOLAR PROTON ATPASES"/>
    <property type="match status" value="1"/>
</dbReference>
<dbReference type="Proteomes" id="UP000587760">
    <property type="component" value="Unassembled WGS sequence"/>
</dbReference>
<evidence type="ECO:0000256" key="4">
    <source>
        <dbReference type="ARBA" id="ARBA00022692"/>
    </source>
</evidence>
<comment type="caution">
    <text evidence="10">The sequence shown here is derived from an EMBL/GenBank/DDBJ whole genome shotgun (WGS) entry which is preliminary data.</text>
</comment>
<evidence type="ECO:0000256" key="9">
    <source>
        <dbReference type="SAM" id="Phobius"/>
    </source>
</evidence>
<dbReference type="GO" id="GO:0046961">
    <property type="term" value="F:proton-transporting ATPase activity, rotational mechanism"/>
    <property type="evidence" value="ECO:0007669"/>
    <property type="project" value="InterPro"/>
</dbReference>
<evidence type="ECO:0000256" key="1">
    <source>
        <dbReference type="ARBA" id="ARBA00004141"/>
    </source>
</evidence>
<reference evidence="10 11" key="1">
    <citation type="submission" date="2020-08" db="EMBL/GenBank/DDBJ databases">
        <title>Genomic Encyclopedia of Type Strains, Phase IV (KMG-IV): sequencing the most valuable type-strain genomes for metagenomic binning, comparative biology and taxonomic classification.</title>
        <authorList>
            <person name="Goeker M."/>
        </authorList>
    </citation>
    <scope>NUCLEOTIDE SEQUENCE [LARGE SCALE GENOMIC DNA]</scope>
    <source>
        <strain evidence="10 11">DSM 2461</strain>
    </source>
</reference>
<dbReference type="GO" id="GO:0051117">
    <property type="term" value="F:ATPase binding"/>
    <property type="evidence" value="ECO:0007669"/>
    <property type="project" value="TreeGrafter"/>
</dbReference>
<feature type="transmembrane region" description="Helical" evidence="9">
    <location>
        <begin position="493"/>
        <end position="511"/>
    </location>
</feature>
<feature type="transmembrane region" description="Helical" evidence="9">
    <location>
        <begin position="346"/>
        <end position="367"/>
    </location>
</feature>
<protein>
    <submittedName>
        <fullName evidence="10">V/A-type H+-transporting ATPase subunit I</fullName>
    </submittedName>
</protein>
<evidence type="ECO:0000313" key="11">
    <source>
        <dbReference type="Proteomes" id="UP000587760"/>
    </source>
</evidence>
<evidence type="ECO:0000256" key="7">
    <source>
        <dbReference type="ARBA" id="ARBA00023136"/>
    </source>
</evidence>
<keyword evidence="6" id="KW-0406">Ion transport</keyword>
<evidence type="ECO:0000256" key="3">
    <source>
        <dbReference type="ARBA" id="ARBA00022448"/>
    </source>
</evidence>
<keyword evidence="3" id="KW-0813">Transport</keyword>
<keyword evidence="4 9" id="KW-0812">Transmembrane</keyword>
<feature type="transmembrane region" description="Helical" evidence="9">
    <location>
        <begin position="465"/>
        <end position="481"/>
    </location>
</feature>
<feature type="transmembrane region" description="Helical" evidence="9">
    <location>
        <begin position="439"/>
        <end position="459"/>
    </location>
</feature>
<accession>A0A841R921</accession>